<reference evidence="2" key="1">
    <citation type="submission" date="2023-08" db="EMBL/GenBank/DDBJ databases">
        <authorList>
            <person name="Messyasz A."/>
            <person name="Mannisto M.K."/>
            <person name="Kerkhof L.J."/>
            <person name="Haggblom M."/>
        </authorList>
    </citation>
    <scope>NUCLEOTIDE SEQUENCE</scope>
    <source>
        <strain evidence="2">X5P6</strain>
    </source>
</reference>
<name>A0AAU7ZWN9_9BACT</name>
<gene>
    <name evidence="2" type="ORF">RBB77_11090</name>
</gene>
<organism evidence="2">
    <name type="scientific">Tunturiibacter psychrotolerans</name>
    <dbReference type="NCBI Taxonomy" id="3069686"/>
    <lineage>
        <taxon>Bacteria</taxon>
        <taxon>Pseudomonadati</taxon>
        <taxon>Acidobacteriota</taxon>
        <taxon>Terriglobia</taxon>
        <taxon>Terriglobales</taxon>
        <taxon>Acidobacteriaceae</taxon>
        <taxon>Tunturiibacter</taxon>
    </lineage>
</organism>
<dbReference type="KEGG" id="tpsc:RBB77_11090"/>
<dbReference type="AlphaFoldDB" id="A0AAU7ZWN9"/>
<protein>
    <submittedName>
        <fullName evidence="2">Uncharacterized protein</fullName>
    </submittedName>
</protein>
<feature type="compositionally biased region" description="Polar residues" evidence="1">
    <location>
        <begin position="99"/>
        <end position="108"/>
    </location>
</feature>
<feature type="region of interest" description="Disordered" evidence="1">
    <location>
        <begin position="99"/>
        <end position="132"/>
    </location>
</feature>
<dbReference type="EMBL" id="CP132942">
    <property type="protein sequence ID" value="XCB35413.1"/>
    <property type="molecule type" value="Genomic_DNA"/>
</dbReference>
<sequence length="234" mass="25945">MGSSLGFGAAFPVIQNRPYIATVRVQSVETTRAGVRVLREALNIRMRDFAGRIRDEQLASTPDAQGAFTQGTVHILDPISMRDTQWNEDTKTVLVSNIAANPTHTQESPVPECSQRMRTGNAESSSDDPDRDQVRFEYLGRRDMYGLDAVGCRITRIVPKRSETVWSGTSVTEIWNSPDLQMNLLITTKELDGTEQITTISDLHEVEPSPALFQVPTGYTDPTKPPSQPSSQTH</sequence>
<reference evidence="2" key="2">
    <citation type="journal article" date="2024" name="Environ. Microbiol.">
        <title>Genome analysis and description of Tunturibacter gen. nov. expands the diversity of Terriglobia in tundra soils.</title>
        <authorList>
            <person name="Messyasz A."/>
            <person name="Mannisto M.K."/>
            <person name="Kerkhof L.J."/>
            <person name="Haggblom M.M."/>
        </authorList>
    </citation>
    <scope>NUCLEOTIDE SEQUENCE</scope>
    <source>
        <strain evidence="2">X5P6</strain>
    </source>
</reference>
<accession>A0AAU7ZWN9</accession>
<proteinExistence type="predicted"/>
<evidence type="ECO:0000256" key="1">
    <source>
        <dbReference type="SAM" id="MobiDB-lite"/>
    </source>
</evidence>
<feature type="region of interest" description="Disordered" evidence="1">
    <location>
        <begin position="207"/>
        <end position="234"/>
    </location>
</feature>
<evidence type="ECO:0000313" key="2">
    <source>
        <dbReference type="EMBL" id="XCB35413.1"/>
    </source>
</evidence>
<dbReference type="RefSeq" id="WP_353067432.1">
    <property type="nucleotide sequence ID" value="NZ_CP132942.1"/>
</dbReference>